<name>A0ABY6JIZ3_9ENTR</name>
<proteinExistence type="predicted"/>
<accession>A0ABY6JIZ3</accession>
<evidence type="ECO:0000313" key="2">
    <source>
        <dbReference type="EMBL" id="UYU33807.1"/>
    </source>
</evidence>
<sequence>MKWGDHFQIASGSSRHETASGKPYRVTTFRNGDDLVFFPRKEKYFLFYAGKDTADRCTVEESQTLPVVSLPRYEKPAQDALS</sequence>
<organism evidence="2 3">
    <name type="scientific">Siccibacter colletis</name>
    <dbReference type="NCBI Taxonomy" id="1505757"/>
    <lineage>
        <taxon>Bacteria</taxon>
        <taxon>Pseudomonadati</taxon>
        <taxon>Pseudomonadota</taxon>
        <taxon>Gammaproteobacteria</taxon>
        <taxon>Enterobacterales</taxon>
        <taxon>Enterobacteriaceae</taxon>
        <taxon>Siccibacter</taxon>
    </lineage>
</organism>
<dbReference type="Proteomes" id="UP001156318">
    <property type="component" value="Chromosome"/>
</dbReference>
<gene>
    <name evidence="2" type="ORF">KFZ77_07685</name>
</gene>
<evidence type="ECO:0000313" key="3">
    <source>
        <dbReference type="Proteomes" id="UP001156318"/>
    </source>
</evidence>
<dbReference type="EMBL" id="CP074352">
    <property type="protein sequence ID" value="UYU33807.1"/>
    <property type="molecule type" value="Genomic_DNA"/>
</dbReference>
<reference evidence="2 3" key="1">
    <citation type="submission" date="2021-05" db="EMBL/GenBank/DDBJ databases">
        <title>Isolation, identification, and the growth promoting effects of Pantoea dispersa strain YSD J2 from the aboveground leaves of Cyperus esculentus L.Var. Sativus.</title>
        <authorList>
            <person name="Wang S."/>
            <person name="Tang X.M."/>
            <person name="Huang Y.N."/>
        </authorList>
    </citation>
    <scope>NUCLEOTIDE SEQUENCE [LARGE SCALE GENOMIC DNA]</scope>
    <source>
        <strain evidence="3">YSD YN2</strain>
    </source>
</reference>
<feature type="region of interest" description="Disordered" evidence="1">
    <location>
        <begin position="1"/>
        <end position="21"/>
    </location>
</feature>
<evidence type="ECO:0000256" key="1">
    <source>
        <dbReference type="SAM" id="MobiDB-lite"/>
    </source>
</evidence>
<protein>
    <submittedName>
        <fullName evidence="2">Uncharacterized protein</fullName>
    </submittedName>
</protein>
<keyword evidence="3" id="KW-1185">Reference proteome</keyword>